<dbReference type="Proteomes" id="UP000652761">
    <property type="component" value="Unassembled WGS sequence"/>
</dbReference>
<evidence type="ECO:0000313" key="1">
    <source>
        <dbReference type="EMBL" id="MQM10755.1"/>
    </source>
</evidence>
<proteinExistence type="predicted"/>
<organism evidence="1 2">
    <name type="scientific">Colocasia esculenta</name>
    <name type="common">Wild taro</name>
    <name type="synonym">Arum esculentum</name>
    <dbReference type="NCBI Taxonomy" id="4460"/>
    <lineage>
        <taxon>Eukaryota</taxon>
        <taxon>Viridiplantae</taxon>
        <taxon>Streptophyta</taxon>
        <taxon>Embryophyta</taxon>
        <taxon>Tracheophyta</taxon>
        <taxon>Spermatophyta</taxon>
        <taxon>Magnoliopsida</taxon>
        <taxon>Liliopsida</taxon>
        <taxon>Araceae</taxon>
        <taxon>Aroideae</taxon>
        <taxon>Colocasieae</taxon>
        <taxon>Colocasia</taxon>
    </lineage>
</organism>
<accession>A0A843X141</accession>
<reference evidence="1" key="1">
    <citation type="submission" date="2017-07" db="EMBL/GenBank/DDBJ databases">
        <title>Taro Niue Genome Assembly and Annotation.</title>
        <authorList>
            <person name="Atibalentja N."/>
            <person name="Keating K."/>
            <person name="Fields C.J."/>
        </authorList>
    </citation>
    <scope>NUCLEOTIDE SEQUENCE</scope>
    <source>
        <strain evidence="1">Niue_2</strain>
        <tissue evidence="1">Leaf</tissue>
    </source>
</reference>
<evidence type="ECO:0000313" key="2">
    <source>
        <dbReference type="Proteomes" id="UP000652761"/>
    </source>
</evidence>
<dbReference type="EMBL" id="NMUH01004763">
    <property type="protein sequence ID" value="MQM10755.1"/>
    <property type="molecule type" value="Genomic_DNA"/>
</dbReference>
<gene>
    <name evidence="1" type="ORF">Taro_043655</name>
</gene>
<dbReference type="AlphaFoldDB" id="A0A843X141"/>
<protein>
    <submittedName>
        <fullName evidence="1">Uncharacterized protein</fullName>
    </submittedName>
</protein>
<comment type="caution">
    <text evidence="1">The sequence shown here is derived from an EMBL/GenBank/DDBJ whole genome shotgun (WGS) entry which is preliminary data.</text>
</comment>
<keyword evidence="2" id="KW-1185">Reference proteome</keyword>
<sequence>MGSIACDVFGLSIRLAASDSGL</sequence>
<feature type="non-terminal residue" evidence="1">
    <location>
        <position position="22"/>
    </location>
</feature>
<name>A0A843X141_COLES</name>